<reference evidence="2" key="1">
    <citation type="submission" date="2014-04" db="EMBL/GenBank/DDBJ databases">
        <title>Evolutionary Origins and Diversification of the Mycorrhizal Mutualists.</title>
        <authorList>
            <consortium name="DOE Joint Genome Institute"/>
            <consortium name="Mycorrhizal Genomics Consortium"/>
            <person name="Kohler A."/>
            <person name="Kuo A."/>
            <person name="Nagy L.G."/>
            <person name="Floudas D."/>
            <person name="Copeland A."/>
            <person name="Barry K.W."/>
            <person name="Cichocki N."/>
            <person name="Veneault-Fourrey C."/>
            <person name="LaButti K."/>
            <person name="Lindquist E.A."/>
            <person name="Lipzen A."/>
            <person name="Lundell T."/>
            <person name="Morin E."/>
            <person name="Murat C."/>
            <person name="Riley R."/>
            <person name="Ohm R."/>
            <person name="Sun H."/>
            <person name="Tunlid A."/>
            <person name="Henrissat B."/>
            <person name="Grigoriev I.V."/>
            <person name="Hibbett D.S."/>
            <person name="Martin F."/>
        </authorList>
    </citation>
    <scope>NUCLEOTIDE SEQUENCE [LARGE SCALE GENOMIC DNA]</scope>
    <source>
        <strain evidence="2">FD-334 SS-4</strain>
    </source>
</reference>
<keyword evidence="2" id="KW-1185">Reference proteome</keyword>
<dbReference type="OrthoDB" id="2963563at2759"/>
<protein>
    <submittedName>
        <fullName evidence="1">Uncharacterized protein</fullName>
    </submittedName>
</protein>
<proteinExistence type="predicted"/>
<organism evidence="1 2">
    <name type="scientific">Hypholoma sublateritium (strain FD-334 SS-4)</name>
    <dbReference type="NCBI Taxonomy" id="945553"/>
    <lineage>
        <taxon>Eukaryota</taxon>
        <taxon>Fungi</taxon>
        <taxon>Dikarya</taxon>
        <taxon>Basidiomycota</taxon>
        <taxon>Agaricomycotina</taxon>
        <taxon>Agaricomycetes</taxon>
        <taxon>Agaricomycetidae</taxon>
        <taxon>Agaricales</taxon>
        <taxon>Agaricineae</taxon>
        <taxon>Strophariaceae</taxon>
        <taxon>Hypholoma</taxon>
    </lineage>
</organism>
<sequence length="82" mass="9453">LLRQWNQTEEVVKHPIQTGRPRVMSSLEVSCLKSLIERTLDIYISKLQHSLFIAYNLEVDAKTITWALYQCGFTQKKVSISG</sequence>
<feature type="non-terminal residue" evidence="1">
    <location>
        <position position="1"/>
    </location>
</feature>
<name>A0A0D2LWV8_HYPSF</name>
<dbReference type="EMBL" id="KN817647">
    <property type="protein sequence ID" value="KJA15353.1"/>
    <property type="molecule type" value="Genomic_DNA"/>
</dbReference>
<evidence type="ECO:0000313" key="2">
    <source>
        <dbReference type="Proteomes" id="UP000054270"/>
    </source>
</evidence>
<gene>
    <name evidence="1" type="ORF">HYPSUDRAFT_149225</name>
</gene>
<evidence type="ECO:0000313" key="1">
    <source>
        <dbReference type="EMBL" id="KJA15353.1"/>
    </source>
</evidence>
<dbReference type="AlphaFoldDB" id="A0A0D2LWV8"/>
<accession>A0A0D2LWV8</accession>
<dbReference type="Proteomes" id="UP000054270">
    <property type="component" value="Unassembled WGS sequence"/>
</dbReference>